<proteinExistence type="inferred from homology"/>
<reference evidence="11" key="1">
    <citation type="submission" date="2016-04" db="UniProtKB">
        <authorList>
            <consortium name="WormBaseParasite"/>
        </authorList>
    </citation>
    <scope>IDENTIFICATION</scope>
</reference>
<evidence type="ECO:0000313" key="9">
    <source>
        <dbReference type="EMBL" id="VDK33755.1"/>
    </source>
</evidence>
<dbReference type="Proteomes" id="UP000282613">
    <property type="component" value="Unassembled WGS sequence"/>
</dbReference>
<evidence type="ECO:0000256" key="6">
    <source>
        <dbReference type="ARBA" id="ARBA00023242"/>
    </source>
</evidence>
<evidence type="ECO:0000256" key="5">
    <source>
        <dbReference type="ARBA" id="ARBA00023163"/>
    </source>
</evidence>
<organism evidence="11">
    <name type="scientific">Taenia asiatica</name>
    <name type="common">Asian tapeworm</name>
    <dbReference type="NCBI Taxonomy" id="60517"/>
    <lineage>
        <taxon>Eukaryota</taxon>
        <taxon>Metazoa</taxon>
        <taxon>Spiralia</taxon>
        <taxon>Lophotrochozoa</taxon>
        <taxon>Platyhelminthes</taxon>
        <taxon>Cestoda</taxon>
        <taxon>Eucestoda</taxon>
        <taxon>Cyclophyllidea</taxon>
        <taxon>Taeniidae</taxon>
        <taxon>Taenia</taxon>
    </lineage>
</organism>
<gene>
    <name evidence="9" type="ORF">TASK_LOCUS4638</name>
</gene>
<evidence type="ECO:0000259" key="8">
    <source>
        <dbReference type="Pfam" id="PF03299"/>
    </source>
</evidence>
<dbReference type="STRING" id="60517.A0A158R7Z8"/>
<dbReference type="PRINTS" id="PR01748">
    <property type="entry name" value="AP2TNSCPFCT"/>
</dbReference>
<dbReference type="OrthoDB" id="6252992at2759"/>
<dbReference type="GO" id="GO:0042127">
    <property type="term" value="P:regulation of cell population proliferation"/>
    <property type="evidence" value="ECO:0007669"/>
    <property type="project" value="TreeGrafter"/>
</dbReference>
<name>A0A158R7Z8_TAEAS</name>
<keyword evidence="6" id="KW-0539">Nucleus</keyword>
<keyword evidence="4" id="KW-0238">DNA-binding</keyword>
<reference evidence="9 10" key="2">
    <citation type="submission" date="2018-11" db="EMBL/GenBank/DDBJ databases">
        <authorList>
            <consortium name="Pathogen Informatics"/>
        </authorList>
    </citation>
    <scope>NUCLEOTIDE SEQUENCE [LARGE SCALE GENOMIC DNA]</scope>
</reference>
<keyword evidence="10" id="KW-1185">Reference proteome</keyword>
<comment type="subcellular location">
    <subcellularLocation>
        <location evidence="1">Nucleus</location>
    </subcellularLocation>
</comment>
<accession>A0A158R7Z8</accession>
<evidence type="ECO:0000256" key="4">
    <source>
        <dbReference type="ARBA" id="ARBA00023125"/>
    </source>
</evidence>
<evidence type="ECO:0000256" key="7">
    <source>
        <dbReference type="SAM" id="MobiDB-lite"/>
    </source>
</evidence>
<dbReference type="Pfam" id="PF03299">
    <property type="entry name" value="TF_AP-2"/>
    <property type="match status" value="1"/>
</dbReference>
<sequence length="595" mass="64315">MSGEKAVHPSTLSYTCSTDQMAVMDAGGSETNPFLTASSMMMSASQLARYTSMYPNDVYETLGDLMFPRALSGSSTATTSRGNPTSDLRTVIHPASMTSLAFSQTGEDCFANRLHGDARDDEKTALYLQGLNSQPHEYAMHWGEMNRMQSSYQLMYEATQMEEQGSVFSSVGSTAASHDDSPQTKTDGSVSLYSGALEPENFQIGGYRHVYGEAAPPPPLPLPPASNIGGSDNFYHLSHVYRHLPVQLGYTQANGGKPLTHITTTTVATAGINVNTAQASVKAAPPDIFQLNGSCRKFSVLRPRHPIGKMTMSTNENRRPINPTNIFCSVPGRLSLLSSTSKYKVTVSEVQRRLSPPECLNASLLGGVLRRAKSKNGGRSLRDRLDKIGLNLPAGRRKAATVTLFTSLVEGEALRLAKDFNYLCENEFPMTGCADVLVKSTSYSTPGSILARRSQICAARQAAHLLQVVIDVIGAMGSDVCRGQVWRTSTSNTRQELPMGSQRSLTTFNLITHGFGCPAVLGMLNILQNLLSEAIRILDKDFISAPSSDFDRNQHTLVLPAAGNPVNQGRHVDGNTLSHPCNPCIPTHSFAGKNE</sequence>
<protein>
    <submittedName>
        <fullName evidence="11">TF_AP-2 domain-containing protein</fullName>
    </submittedName>
</protein>
<dbReference type="GO" id="GO:0000981">
    <property type="term" value="F:DNA-binding transcription factor activity, RNA polymerase II-specific"/>
    <property type="evidence" value="ECO:0007669"/>
    <property type="project" value="TreeGrafter"/>
</dbReference>
<evidence type="ECO:0000256" key="3">
    <source>
        <dbReference type="ARBA" id="ARBA00023015"/>
    </source>
</evidence>
<dbReference type="GO" id="GO:0005634">
    <property type="term" value="C:nucleus"/>
    <property type="evidence" value="ECO:0007669"/>
    <property type="project" value="UniProtKB-SubCell"/>
</dbReference>
<feature type="compositionally biased region" description="Polar residues" evidence="7">
    <location>
        <begin position="167"/>
        <end position="176"/>
    </location>
</feature>
<dbReference type="AlphaFoldDB" id="A0A158R7Z8"/>
<feature type="domain" description="Transcription factor AP-2 C-terminal" evidence="8">
    <location>
        <begin position="327"/>
        <end position="533"/>
    </location>
</feature>
<dbReference type="EMBL" id="UYRS01018361">
    <property type="protein sequence ID" value="VDK33755.1"/>
    <property type="molecule type" value="Genomic_DNA"/>
</dbReference>
<dbReference type="InterPro" id="IPR013854">
    <property type="entry name" value="TF_AP2_C"/>
</dbReference>
<evidence type="ECO:0000256" key="1">
    <source>
        <dbReference type="ARBA" id="ARBA00004123"/>
    </source>
</evidence>
<keyword evidence="3" id="KW-0805">Transcription regulation</keyword>
<dbReference type="GO" id="GO:0000977">
    <property type="term" value="F:RNA polymerase II transcription regulatory region sequence-specific DNA binding"/>
    <property type="evidence" value="ECO:0007669"/>
    <property type="project" value="TreeGrafter"/>
</dbReference>
<evidence type="ECO:0000313" key="11">
    <source>
        <dbReference type="WBParaSite" id="TASK_0000463701-mRNA-1"/>
    </source>
</evidence>
<evidence type="ECO:0000313" key="10">
    <source>
        <dbReference type="Proteomes" id="UP000282613"/>
    </source>
</evidence>
<evidence type="ECO:0000256" key="2">
    <source>
        <dbReference type="ARBA" id="ARBA00007770"/>
    </source>
</evidence>
<dbReference type="PANTHER" id="PTHR10812:SF17">
    <property type="entry name" value="TRANSCRIPTION FACTOR AP-2, ISOFORM D"/>
    <property type="match status" value="1"/>
</dbReference>
<keyword evidence="5" id="KW-0804">Transcription</keyword>
<feature type="region of interest" description="Disordered" evidence="7">
    <location>
        <begin position="167"/>
        <end position="189"/>
    </location>
</feature>
<dbReference type="InterPro" id="IPR004979">
    <property type="entry name" value="TF_AP2"/>
</dbReference>
<dbReference type="PANTHER" id="PTHR10812">
    <property type="entry name" value="TRANSCRIPTION FACTOR AP-2"/>
    <property type="match status" value="1"/>
</dbReference>
<comment type="similarity">
    <text evidence="2">Belongs to the AP-2 family.</text>
</comment>
<dbReference type="WBParaSite" id="TASK_0000463701-mRNA-1">
    <property type="protein sequence ID" value="TASK_0000463701-mRNA-1"/>
    <property type="gene ID" value="TASK_0000463701"/>
</dbReference>